<dbReference type="eggNOG" id="arCOG02521">
    <property type="taxonomic scope" value="Archaea"/>
</dbReference>
<evidence type="ECO:0000256" key="1">
    <source>
        <dbReference type="ARBA" id="ARBA00022729"/>
    </source>
</evidence>
<dbReference type="HOGENOM" id="CLU_238129_0_0_2"/>
<keyword evidence="5" id="KW-1185">Reference proteome</keyword>
<feature type="region of interest" description="Disordered" evidence="2">
    <location>
        <begin position="1053"/>
        <end position="1080"/>
    </location>
</feature>
<evidence type="ECO:0000256" key="2">
    <source>
        <dbReference type="SAM" id="MobiDB-lite"/>
    </source>
</evidence>
<dbReference type="SUPFAM" id="SSF51126">
    <property type="entry name" value="Pectin lyase-like"/>
    <property type="match status" value="1"/>
</dbReference>
<dbReference type="EMBL" id="CP001338">
    <property type="protein sequence ID" value="ACL15862.1"/>
    <property type="molecule type" value="Genomic_DNA"/>
</dbReference>
<dbReference type="Gene3D" id="2.60.120.260">
    <property type="entry name" value="Galactose-binding domain-like"/>
    <property type="match status" value="7"/>
</dbReference>
<feature type="compositionally biased region" description="Low complexity" evidence="2">
    <location>
        <begin position="841"/>
        <end position="854"/>
    </location>
</feature>
<evidence type="ECO:0000313" key="4">
    <source>
        <dbReference type="EMBL" id="ACL15862.1"/>
    </source>
</evidence>
<feature type="region of interest" description="Disordered" evidence="2">
    <location>
        <begin position="1241"/>
        <end position="1277"/>
    </location>
</feature>
<feature type="domain" description="CBM6" evidence="3">
    <location>
        <begin position="1475"/>
        <end position="1613"/>
    </location>
</feature>
<dbReference type="InterPro" id="IPR012334">
    <property type="entry name" value="Pectin_lyas_fold"/>
</dbReference>
<feature type="domain" description="CBM6" evidence="3">
    <location>
        <begin position="1661"/>
        <end position="1799"/>
    </location>
</feature>
<dbReference type="InterPro" id="IPR011050">
    <property type="entry name" value="Pectin_lyase_fold/virulence"/>
</dbReference>
<dbReference type="GeneID" id="7271903"/>
<sequence precursor="true">MNKPGTVQILIALLLLLCLIEGAAAVTVVVAAQDSSALSKTSAQFICTGSGDQDQIKAAIASLPWDGGTVLLKEGTYHCTDNIVPGAYTTLKGEGVDKTIIDIQGYYMGIKVDQPYVTLEDFTITGRGWVRITASHIQVRNVAAKDDLLGYYPGKVDDMGANGAFFVWADNRVVEDIEFNQCSATNIGTHGFNLNGQGTPKMIKNIRFIDCSATQCGNAEGWPWATGFDFHESNDLVDCQVIRCVANNNWESGFHFEPGDNQQNIVLTDCLSTNNGQRNTNEGDFTVQPPVAAHFYMAGYTIAMGTTLNNCRSINNRNYGFYDEQNGDNVFNGCTDEGSGYGWKLCKDVEDVQLNNCTSVDAQNWALWIAYAHNIQVRGFQQYSAAGRTDISPQVQSILGYYKGESAYEKPVTGSYFDITAQGSTLPILNLNDAYNDPADGNTYSLKTSDAPYVAPVVTVTQNPTLPPEQEINPVPITTPVILDPYPIPGRIEAENYLPGAEVGYHDTTSGNDGSVYRFDDVDVERLADGSGYDVGFIRSGEWLKYNISVQTAGIYYLDFQVASPFSDKSFTFQIDGTNAGGVTVPNTGSYDSYSTVRTQVYLAAGIHQLKLVFDNADNSNLDYIDVLSASGGSQTPIPTVTVLPTTTATTPPTTQTIVPVLTMPTIPNHTLPTKIEARDFDLGGEGVAYHDTTTGNQGGAYRPEDVDISHSASEGSDVVTGISAGEWVRYTVTIPSGGIYTASFRVAGINGGTRFGVQLDGADISLISVPDTGSLDQFTTVKRMVWLPSGNHTLELTFNDPMAIESIDLQSLTAPTTPIPTSTTPAPTTVPTETVPVNTTTPAPTQTANITPNQTPSSGAFIQHTFPTRIEGEDYDYGGQGVGYYDLTPEEETPLYRSDGVDIKYSQSRGSYYVTADVDGEWLAYTVTIPTSGIYTLNFDLAGNGPSACSLEVDNSSVCSIVGLDTGSMTTFQEVQRQAWLPAGTHTLKLNFASPMAVNYIDAWLSNGPTPTFTTRPDVTPPATPVVTTPVVTPTTNLTPTVTITRTTEPTTMVPTTPVQTPTTVTTAPTPTITAAPPYQLGMPHQIPSRIEAEDFDLGGEGVAYHDITTSNDGGQYRPDEGVDIEYNPTEQSYNIGWVFPGEWTRYTVNVTAAGTYTADFRVSTAWNGISLVMMLDDTSTPLTTVDVPNTGSYGTYTTVHRTVYLPAGQHQIKLLYNGYENINYIEFTPTDTPVTTQTTLLPATSPPTTTPTTTVLTTAPTTIGTPGTGTTSPYLQHTLPTKIEAEDFDNGGEGYAYHDTTALNEGGQYRPAEGVDIEYSQQEMSYNVGWIRDGEWLQYTVNVPATGTYTTTFRIATPGLGRQIQVSVDGNPITTVGIPTSNSFDVYQDVVAQVSLPAGTHQVRLLLKGGSMNLNYMTFASPAGPVTTQTTLLPVTSPPTTQPSTTIPTTVPTTLGTPGTGTTSPYLQHTLPAKIEAEDFDNGGEGYAYHDTTALNEGGQYRPAEGVDIEYSQQEKSYDVGWIRDGEWLLYTVNVPTAGTYTTTFRAAVPTAGAHIQMQVDGTTLADPILTTTGSFDTYADTVVQVSLSAGTHTIKLLPGGSMNLNYFTFSAVQQPTRTPTQVISTIPTMPPTTQTPTSTVTQATTYKGTPFRPHVLPARIEAEDYDLGGEGVAYLDTTTGNQGGAYRQDDVDIEYNTGERSFDVGWVRNGEWLTYTVTAGATRTYTGSFRVATPTAGKQIRITVDGSDAGVVTVPATGGINQYSTVTAGIPLTPGVHQIRLTFVGDELNFNYFELN</sequence>
<feature type="domain" description="CBM6" evidence="3">
    <location>
        <begin position="1090"/>
        <end position="1230"/>
    </location>
</feature>
<protein>
    <submittedName>
        <fullName evidence="4">Carbohydrate binding family 6</fullName>
    </submittedName>
</protein>
<dbReference type="CAZy" id="CBM6">
    <property type="family name" value="Carbohydrate-Binding Module Family 6"/>
</dbReference>
<dbReference type="PROSITE" id="PS51175">
    <property type="entry name" value="CBM6"/>
    <property type="match status" value="7"/>
</dbReference>
<feature type="domain" description="CBM6" evidence="3">
    <location>
        <begin position="869"/>
        <end position="1015"/>
    </location>
</feature>
<evidence type="ECO:0000313" key="5">
    <source>
        <dbReference type="Proteomes" id="UP000002457"/>
    </source>
</evidence>
<dbReference type="CDD" id="cd04080">
    <property type="entry name" value="CBM6_cellulase-like"/>
    <property type="match status" value="7"/>
</dbReference>
<feature type="compositionally biased region" description="Low complexity" evidence="2">
    <location>
        <begin position="1252"/>
        <end position="1275"/>
    </location>
</feature>
<feature type="compositionally biased region" description="Low complexity" evidence="2">
    <location>
        <begin position="1444"/>
        <end position="1467"/>
    </location>
</feature>
<dbReference type="Gene3D" id="2.160.20.10">
    <property type="entry name" value="Single-stranded right-handed beta-helix, Pectin lyase-like"/>
    <property type="match status" value="1"/>
</dbReference>
<dbReference type="InterPro" id="IPR008979">
    <property type="entry name" value="Galactose-bd-like_sf"/>
</dbReference>
<organism evidence="4 5">
    <name type="scientific">Methanosphaerula palustris (strain ATCC BAA-1556 / DSM 19958 / E1-9c)</name>
    <dbReference type="NCBI Taxonomy" id="521011"/>
    <lineage>
        <taxon>Archaea</taxon>
        <taxon>Methanobacteriati</taxon>
        <taxon>Methanobacteriota</taxon>
        <taxon>Stenosarchaea group</taxon>
        <taxon>Methanomicrobia</taxon>
        <taxon>Methanomicrobiales</taxon>
        <taxon>Methanoregulaceae</taxon>
        <taxon>Methanosphaerula</taxon>
    </lineage>
</organism>
<gene>
    <name evidence="4" type="ordered locus">Mpal_0488</name>
</gene>
<name>B8GKH9_METPE</name>
<dbReference type="SMART" id="SM00606">
    <property type="entry name" value="CBD_IV"/>
    <property type="match status" value="7"/>
</dbReference>
<feature type="region of interest" description="Disordered" evidence="2">
    <location>
        <begin position="1016"/>
        <end position="1035"/>
    </location>
</feature>
<feature type="region of interest" description="Disordered" evidence="2">
    <location>
        <begin position="1437"/>
        <end position="1469"/>
    </location>
</feature>
<proteinExistence type="predicted"/>
<dbReference type="KEGG" id="mpl:Mpal_0488"/>
<feature type="domain" description="CBM6" evidence="3">
    <location>
        <begin position="1283"/>
        <end position="1422"/>
    </location>
</feature>
<keyword evidence="1" id="KW-0732">Signal</keyword>
<dbReference type="SUPFAM" id="SSF49785">
    <property type="entry name" value="Galactose-binding domain-like"/>
    <property type="match status" value="7"/>
</dbReference>
<feature type="region of interest" description="Disordered" evidence="2">
    <location>
        <begin position="841"/>
        <end position="860"/>
    </location>
</feature>
<dbReference type="InterPro" id="IPR006584">
    <property type="entry name" value="Cellulose-bd_IV"/>
</dbReference>
<evidence type="ECO:0000259" key="3">
    <source>
        <dbReference type="PROSITE" id="PS51175"/>
    </source>
</evidence>
<dbReference type="OrthoDB" id="105642at2157"/>
<dbReference type="RefSeq" id="WP_012617181.1">
    <property type="nucleotide sequence ID" value="NC_011832.1"/>
</dbReference>
<dbReference type="Pfam" id="PF03422">
    <property type="entry name" value="CBM_6"/>
    <property type="match status" value="7"/>
</dbReference>
<dbReference type="InterPro" id="IPR005084">
    <property type="entry name" value="CBM6"/>
</dbReference>
<accession>B8GKH9</accession>
<dbReference type="PANTHER" id="PTHR40469">
    <property type="entry name" value="SECRETED GLYCOSYL HYDROLASE"/>
    <property type="match status" value="1"/>
</dbReference>
<feature type="compositionally biased region" description="Low complexity" evidence="2">
    <location>
        <begin position="1053"/>
        <end position="1079"/>
    </location>
</feature>
<feature type="domain" description="CBM6" evidence="3">
    <location>
        <begin position="490"/>
        <end position="628"/>
    </location>
</feature>
<dbReference type="GO" id="GO:0030246">
    <property type="term" value="F:carbohydrate binding"/>
    <property type="evidence" value="ECO:0007669"/>
    <property type="project" value="InterPro"/>
</dbReference>
<feature type="region of interest" description="Disordered" evidence="2">
    <location>
        <begin position="816"/>
        <end position="835"/>
    </location>
</feature>
<dbReference type="PANTHER" id="PTHR40469:SF2">
    <property type="entry name" value="GALACTOSE-BINDING DOMAIN-LIKE SUPERFAMILY PROTEIN"/>
    <property type="match status" value="1"/>
</dbReference>
<feature type="domain" description="CBM6" evidence="3">
    <location>
        <begin position="674"/>
        <end position="811"/>
    </location>
</feature>
<feature type="compositionally biased region" description="Low complexity" evidence="2">
    <location>
        <begin position="1026"/>
        <end position="1035"/>
    </location>
</feature>
<dbReference type="STRING" id="521011.Mpal_0488"/>
<dbReference type="Proteomes" id="UP000002457">
    <property type="component" value="Chromosome"/>
</dbReference>
<reference evidence="4 5" key="1">
    <citation type="journal article" date="2015" name="Genome Announc.">
        <title>Complete Genome Sequence of Methanosphaerula palustris E1-9CT, a Hydrogenotrophic Methanogen Isolated from a Minerotrophic Fen Peatland.</title>
        <authorList>
            <person name="Cadillo-Quiroz H."/>
            <person name="Browne P."/>
            <person name="Kyrpides N."/>
            <person name="Woyke T."/>
            <person name="Goodwin L."/>
            <person name="Detter C."/>
            <person name="Yavitt J.B."/>
            <person name="Zinder S.H."/>
        </authorList>
    </citation>
    <scope>NUCLEOTIDE SEQUENCE [LARGE SCALE GENOMIC DNA]</scope>
    <source>
        <strain evidence="5">ATCC BAA-1556 / DSM 19958 / E1-9c</strain>
    </source>
</reference>